<dbReference type="SUPFAM" id="SSF51430">
    <property type="entry name" value="NAD(P)-linked oxidoreductase"/>
    <property type="match status" value="1"/>
</dbReference>
<dbReference type="AlphaFoldDB" id="A0A0F2MAN2"/>
<gene>
    <name evidence="3" type="ORF">SPSK_02345</name>
</gene>
<name>A0A0F2MAN2_SPOSC</name>
<dbReference type="Gene3D" id="3.20.20.100">
    <property type="entry name" value="NADP-dependent oxidoreductase domain"/>
    <property type="match status" value="1"/>
</dbReference>
<dbReference type="RefSeq" id="XP_016588810.1">
    <property type="nucleotide sequence ID" value="XM_016729217.1"/>
</dbReference>
<dbReference type="PANTHER" id="PTHR43364">
    <property type="entry name" value="NADH-SPECIFIC METHYLGLYOXAL REDUCTASE-RELATED"/>
    <property type="match status" value="1"/>
</dbReference>
<dbReference type="Proteomes" id="UP000033710">
    <property type="component" value="Unassembled WGS sequence"/>
</dbReference>
<evidence type="ECO:0000259" key="2">
    <source>
        <dbReference type="Pfam" id="PF00248"/>
    </source>
</evidence>
<reference evidence="3 4" key="1">
    <citation type="journal article" date="2014" name="BMC Genomics">
        <title>Comparative genomics of the major fungal agents of human and animal Sporotrichosis: Sporothrix schenckii and Sporothrix brasiliensis.</title>
        <authorList>
            <person name="Teixeira M.M."/>
            <person name="de Almeida L.G."/>
            <person name="Kubitschek-Barreira P."/>
            <person name="Alves F.L."/>
            <person name="Kioshima E.S."/>
            <person name="Abadio A.K."/>
            <person name="Fernandes L."/>
            <person name="Derengowski L.S."/>
            <person name="Ferreira K.S."/>
            <person name="Souza R.C."/>
            <person name="Ruiz J.C."/>
            <person name="de Andrade N.C."/>
            <person name="Paes H.C."/>
            <person name="Nicola A.M."/>
            <person name="Albuquerque P."/>
            <person name="Gerber A.L."/>
            <person name="Martins V.P."/>
            <person name="Peconick L.D."/>
            <person name="Neto A.V."/>
            <person name="Chaucanez C.B."/>
            <person name="Silva P.A."/>
            <person name="Cunha O.L."/>
            <person name="de Oliveira F.F."/>
            <person name="dos Santos T.C."/>
            <person name="Barros A.L."/>
            <person name="Soares M.A."/>
            <person name="de Oliveira L.M."/>
            <person name="Marini M.M."/>
            <person name="Villalobos-Duno H."/>
            <person name="Cunha M.M."/>
            <person name="de Hoog S."/>
            <person name="da Silveira J.F."/>
            <person name="Henrissat B."/>
            <person name="Nino-Vega G.A."/>
            <person name="Cisalpino P.S."/>
            <person name="Mora-Montes H.M."/>
            <person name="Almeida S.R."/>
            <person name="Stajich J.E."/>
            <person name="Lopes-Bezerra L.M."/>
            <person name="Vasconcelos A.T."/>
            <person name="Felipe M.S."/>
        </authorList>
    </citation>
    <scope>NUCLEOTIDE SEQUENCE [LARGE SCALE GENOMIC DNA]</scope>
    <source>
        <strain evidence="3 4">1099-18</strain>
    </source>
</reference>
<evidence type="ECO:0000313" key="3">
    <source>
        <dbReference type="EMBL" id="KJR86134.1"/>
    </source>
</evidence>
<dbReference type="InterPro" id="IPR050523">
    <property type="entry name" value="AKR_Detox_Biosynth"/>
</dbReference>
<dbReference type="InterPro" id="IPR036812">
    <property type="entry name" value="NAD(P)_OxRdtase_dom_sf"/>
</dbReference>
<dbReference type="KEGG" id="ssck:SPSK_02345"/>
<comment type="caution">
    <text evidence="3">The sequence shown here is derived from an EMBL/GenBank/DDBJ whole genome shotgun (WGS) entry which is preliminary data.</text>
</comment>
<dbReference type="VEuPathDB" id="FungiDB:SPSK_02345"/>
<dbReference type="PANTHER" id="PTHR43364:SF4">
    <property type="entry name" value="NAD(P)-LINKED OXIDOREDUCTASE SUPERFAMILY PROTEIN"/>
    <property type="match status" value="1"/>
</dbReference>
<evidence type="ECO:0000313" key="4">
    <source>
        <dbReference type="Proteomes" id="UP000033710"/>
    </source>
</evidence>
<feature type="domain" description="NADP-dependent oxidoreductase" evidence="2">
    <location>
        <begin position="8"/>
        <end position="325"/>
    </location>
</feature>
<accession>A0A0F2MAN2</accession>
<dbReference type="GeneID" id="27664494"/>
<dbReference type="Pfam" id="PF00248">
    <property type="entry name" value="Aldo_ket_red"/>
    <property type="match status" value="1"/>
</dbReference>
<dbReference type="CDD" id="cd19075">
    <property type="entry name" value="AKR_AKR7A1-5"/>
    <property type="match status" value="1"/>
</dbReference>
<proteinExistence type="predicted"/>
<protein>
    <recommendedName>
        <fullName evidence="2">NADP-dependent oxidoreductase domain-containing protein</fullName>
    </recommendedName>
</protein>
<dbReference type="OrthoDB" id="2310150at2759"/>
<keyword evidence="1" id="KW-0560">Oxidoreductase</keyword>
<dbReference type="EMBL" id="AXCR01000006">
    <property type="protein sequence ID" value="KJR86134.1"/>
    <property type="molecule type" value="Genomic_DNA"/>
</dbReference>
<organism evidence="3 4">
    <name type="scientific">Sporothrix schenckii 1099-18</name>
    <dbReference type="NCBI Taxonomy" id="1397361"/>
    <lineage>
        <taxon>Eukaryota</taxon>
        <taxon>Fungi</taxon>
        <taxon>Dikarya</taxon>
        <taxon>Ascomycota</taxon>
        <taxon>Pezizomycotina</taxon>
        <taxon>Sordariomycetes</taxon>
        <taxon>Sordariomycetidae</taxon>
        <taxon>Ophiostomatales</taxon>
        <taxon>Ophiostomataceae</taxon>
        <taxon>Sporothrix</taxon>
    </lineage>
</organism>
<sequence>MATSAQKVVFGAMTFGTAGAEQARVHELSDCATILDVFQKHGHNEIDTARTYGGGSSETYLGQLDLPKRGIVLDTKLAPGRGGGGGAQAHTYTHRPSDLEPALRESLAALQTDKVDMWYLHSPDRSVPYEDTLREVNRLYEQGYFRRFGISNYAAWEVAQMAEIARRHGWKAIDVYQGVYNALHRAAEPELFPCLRHYGIAFYEYNPLAGGLLTDRYTRADTAADVEPGSRFDPARTQGTNYRTRYWNDAYFDALDVVRPVAKAHGIPTAEAALRWVSHHSVLRKEHGDAVIIGASSAAQLEDNLASLEKGPLPDEVVQAFDDAWNVVKAACKPYFRARALDGLALDNVEVGPRRVLVIEEDEDGLGDLRDRRKVLLGELLPQLSRQQVRLDRAGQHGVDADGVAPPHDAVDAAHEAQHAVLRGRVDGAAKGRVQRAAAGCELLREVGRRRGRRQADVDDRLRAFGQRRRLVAVGRLGAVIELVGALSHTGIGIDKVDALVQPKDVAENSAQSLVVGHIDLVENAADDAVDGLDSRRVVVEDVDLPAGLARAEGRCRGQADAAGCAG</sequence>
<reference evidence="3 4" key="2">
    <citation type="journal article" date="2015" name="Eukaryot. Cell">
        <title>Asexual propagation of a virulent clone complex in a human and feline outbreak of sporotrichosis.</title>
        <authorList>
            <person name="Teixeira Mde M."/>
            <person name="Rodrigues A.M."/>
            <person name="Tsui C.K."/>
            <person name="de Almeida L.G."/>
            <person name="Van Diepeningen A.D."/>
            <person name="van den Ende B.G."/>
            <person name="Fernandes G.F."/>
            <person name="Kano R."/>
            <person name="Hamelin R.C."/>
            <person name="Lopes-Bezerra L.M."/>
            <person name="Vasconcelos A.T."/>
            <person name="de Hoog S."/>
            <person name="de Camargo Z.P."/>
            <person name="Felipe M.S."/>
        </authorList>
    </citation>
    <scope>NUCLEOTIDE SEQUENCE [LARGE SCALE GENOMIC DNA]</scope>
    <source>
        <strain evidence="3 4">1099-18</strain>
    </source>
</reference>
<dbReference type="GO" id="GO:0016491">
    <property type="term" value="F:oxidoreductase activity"/>
    <property type="evidence" value="ECO:0007669"/>
    <property type="project" value="UniProtKB-KW"/>
</dbReference>
<dbReference type="InterPro" id="IPR023210">
    <property type="entry name" value="NADP_OxRdtase_dom"/>
</dbReference>
<evidence type="ECO:0000256" key="1">
    <source>
        <dbReference type="ARBA" id="ARBA00023002"/>
    </source>
</evidence>